<dbReference type="Proteomes" id="UP000294847">
    <property type="component" value="Chromosome 3"/>
</dbReference>
<evidence type="ECO:0000313" key="2">
    <source>
        <dbReference type="Proteomes" id="UP000294847"/>
    </source>
</evidence>
<reference evidence="1 2" key="1">
    <citation type="journal article" date="2019" name="Mol. Biol. Evol.">
        <title>Blast fungal genomes show frequent chromosomal changes, gene gains and losses, and effector gene turnover.</title>
        <authorList>
            <person name="Gomez Luciano L.B."/>
            <person name="Jason Tsai I."/>
            <person name="Chuma I."/>
            <person name="Tosa Y."/>
            <person name="Chen Y.H."/>
            <person name="Li J.Y."/>
            <person name="Li M.Y."/>
            <person name="Jade Lu M.Y."/>
            <person name="Nakayashiki H."/>
            <person name="Li W.H."/>
        </authorList>
    </citation>
    <scope>NUCLEOTIDE SEQUENCE [LARGE SCALE GENOMIC DNA]</scope>
    <source>
        <strain evidence="1">MZ5-1-6</strain>
    </source>
</reference>
<evidence type="ECO:0000313" key="1">
    <source>
        <dbReference type="EMBL" id="QBZ58282.1"/>
    </source>
</evidence>
<organism evidence="1 2">
    <name type="scientific">Pyricularia oryzae</name>
    <name type="common">Rice blast fungus</name>
    <name type="synonym">Magnaporthe oryzae</name>
    <dbReference type="NCBI Taxonomy" id="318829"/>
    <lineage>
        <taxon>Eukaryota</taxon>
        <taxon>Fungi</taxon>
        <taxon>Dikarya</taxon>
        <taxon>Ascomycota</taxon>
        <taxon>Pezizomycotina</taxon>
        <taxon>Sordariomycetes</taxon>
        <taxon>Sordariomycetidae</taxon>
        <taxon>Magnaporthales</taxon>
        <taxon>Pyriculariaceae</taxon>
        <taxon>Pyricularia</taxon>
    </lineage>
</organism>
<protein>
    <submittedName>
        <fullName evidence="1">Uncharacterized protein</fullName>
    </submittedName>
</protein>
<sequence length="189" mass="21296">MCWTSQGDREDAAAEQDREDEWPSFLVIYCICHLRLKPLPGPYITSPPPGRGSSGGLTGSATGGFTVITPFNRQRVFVDSPEATANLLHNLNAFRYIKYKVQFILPKKIAGNGFLIYNNSKMENISYNYTDVVELLKLILAANIDIIGHFVYSINFYAIKMNEVRYKQPFNAEKSSELILTPAYVESSK</sequence>
<gene>
    <name evidence="1" type="ORF">PoMZ_03227</name>
</gene>
<dbReference type="EMBL" id="CP034206">
    <property type="protein sequence ID" value="QBZ58282.1"/>
    <property type="molecule type" value="Genomic_DNA"/>
</dbReference>
<dbReference type="AlphaFoldDB" id="A0A4P7N991"/>
<accession>A0A4P7N991</accession>
<name>A0A4P7N991_PYROR</name>
<proteinExistence type="predicted"/>